<dbReference type="PROSITE" id="PS50043">
    <property type="entry name" value="HTH_LUXR_2"/>
    <property type="match status" value="1"/>
</dbReference>
<dbReference type="Pfam" id="PF00196">
    <property type="entry name" value="GerE"/>
    <property type="match status" value="1"/>
</dbReference>
<dbReference type="SUPFAM" id="SSF52540">
    <property type="entry name" value="P-loop containing nucleoside triphosphate hydrolases"/>
    <property type="match status" value="1"/>
</dbReference>
<evidence type="ECO:0000313" key="4">
    <source>
        <dbReference type="EMBL" id="ARQ68484.1"/>
    </source>
</evidence>
<dbReference type="InterPro" id="IPR041664">
    <property type="entry name" value="AAA_16"/>
</dbReference>
<dbReference type="InterPro" id="IPR000792">
    <property type="entry name" value="Tscrpt_reg_LuxR_C"/>
</dbReference>
<reference evidence="4 5" key="1">
    <citation type="submission" date="2017-05" db="EMBL/GenBank/DDBJ databases">
        <title>Complete genome sequence of Streptomyces sp. SCSIO 03032 revealed the diverse biosynthetic pathways for its bioactive secondary metabolites.</title>
        <authorList>
            <person name="Ma L."/>
            <person name="Zhu Y."/>
            <person name="Zhang W."/>
            <person name="Zhang G."/>
            <person name="Tian X."/>
            <person name="Zhang S."/>
            <person name="Zhang C."/>
        </authorList>
    </citation>
    <scope>NUCLEOTIDE SEQUENCE [LARGE SCALE GENOMIC DNA]</scope>
    <source>
        <strain evidence="4 5">SCSIO 03032</strain>
    </source>
</reference>
<dbReference type="EMBL" id="CP021121">
    <property type="protein sequence ID" value="ARQ68484.1"/>
    <property type="molecule type" value="Genomic_DNA"/>
</dbReference>
<dbReference type="PANTHER" id="PTHR16305">
    <property type="entry name" value="TESTICULAR SOLUBLE ADENYLYL CYCLASE"/>
    <property type="match status" value="1"/>
</dbReference>
<dbReference type="SUPFAM" id="SSF46894">
    <property type="entry name" value="C-terminal effector domain of the bipartite response regulators"/>
    <property type="match status" value="1"/>
</dbReference>
<keyword evidence="2" id="KW-0067">ATP-binding</keyword>
<organism evidence="4 5">
    <name type="scientific">Streptomyces marincola</name>
    <dbReference type="NCBI Taxonomy" id="2878388"/>
    <lineage>
        <taxon>Bacteria</taxon>
        <taxon>Bacillati</taxon>
        <taxon>Actinomycetota</taxon>
        <taxon>Actinomycetes</taxon>
        <taxon>Kitasatosporales</taxon>
        <taxon>Streptomycetaceae</taxon>
        <taxon>Streptomyces</taxon>
    </lineage>
</organism>
<dbReference type="GO" id="GO:0004016">
    <property type="term" value="F:adenylate cyclase activity"/>
    <property type="evidence" value="ECO:0007669"/>
    <property type="project" value="TreeGrafter"/>
</dbReference>
<dbReference type="GO" id="GO:0005524">
    <property type="term" value="F:ATP binding"/>
    <property type="evidence" value="ECO:0007669"/>
    <property type="project" value="UniProtKB-KW"/>
</dbReference>
<keyword evidence="5" id="KW-1185">Reference proteome</keyword>
<dbReference type="AlphaFoldDB" id="A0A1W7CUJ1"/>
<protein>
    <submittedName>
        <fullName evidence="4">Transcriptional regulator</fullName>
    </submittedName>
</protein>
<gene>
    <name evidence="4" type="ORF">CAG99_06110</name>
</gene>
<dbReference type="InterPro" id="IPR036388">
    <property type="entry name" value="WH-like_DNA-bd_sf"/>
</dbReference>
<dbReference type="Gene3D" id="1.10.10.10">
    <property type="entry name" value="Winged helix-like DNA-binding domain superfamily/Winged helix DNA-binding domain"/>
    <property type="match status" value="1"/>
</dbReference>
<evidence type="ECO:0000256" key="1">
    <source>
        <dbReference type="ARBA" id="ARBA00022741"/>
    </source>
</evidence>
<proteinExistence type="predicted"/>
<evidence type="ECO:0000313" key="5">
    <source>
        <dbReference type="Proteomes" id="UP000194218"/>
    </source>
</evidence>
<dbReference type="OrthoDB" id="3178131at2"/>
<dbReference type="GO" id="GO:0003677">
    <property type="term" value="F:DNA binding"/>
    <property type="evidence" value="ECO:0007669"/>
    <property type="project" value="InterPro"/>
</dbReference>
<feature type="domain" description="HTH luxR-type" evidence="3">
    <location>
        <begin position="907"/>
        <end position="972"/>
    </location>
</feature>
<dbReference type="Gene3D" id="3.40.50.300">
    <property type="entry name" value="P-loop containing nucleotide triphosphate hydrolases"/>
    <property type="match status" value="1"/>
</dbReference>
<dbReference type="Pfam" id="PF13191">
    <property type="entry name" value="AAA_16"/>
    <property type="match status" value="1"/>
</dbReference>
<name>A0A1W7CUJ1_9ACTN</name>
<dbReference type="Proteomes" id="UP000194218">
    <property type="component" value="Chromosome"/>
</dbReference>
<dbReference type="GO" id="GO:0006355">
    <property type="term" value="P:regulation of DNA-templated transcription"/>
    <property type="evidence" value="ECO:0007669"/>
    <property type="project" value="InterPro"/>
</dbReference>
<dbReference type="KEGG" id="smao:CAG99_06110"/>
<keyword evidence="1" id="KW-0547">Nucleotide-binding</keyword>
<dbReference type="CDD" id="cd06170">
    <property type="entry name" value="LuxR_C_like"/>
    <property type="match status" value="1"/>
</dbReference>
<dbReference type="PRINTS" id="PR00038">
    <property type="entry name" value="HTHLUXR"/>
</dbReference>
<evidence type="ECO:0000259" key="3">
    <source>
        <dbReference type="PROSITE" id="PS50043"/>
    </source>
</evidence>
<dbReference type="PROSITE" id="PS00622">
    <property type="entry name" value="HTH_LUXR_1"/>
    <property type="match status" value="1"/>
</dbReference>
<dbReference type="SMART" id="SM00421">
    <property type="entry name" value="HTH_LUXR"/>
    <property type="match status" value="1"/>
</dbReference>
<dbReference type="InterPro" id="IPR016032">
    <property type="entry name" value="Sig_transdc_resp-reg_C-effctor"/>
</dbReference>
<sequence length="988" mass="105190">MCRIRPRRTRNAVLRASPFARPAAHEETHRVVLVQREEQFTHVKNAFDNCRGKRRGHVALISGAVGSGKTSLLESLSDRFARDNGHVLRAAGSPSERDIPLGVIGQLLHGADFPERIRRLIEGLLPAYAPAAPHRAGAPAAPKPSLAGRHAPVLHRLFAALGELTRGGPLVLAVDDVQHADSASLHCLLYVIRRLRHEPMLVLMTEAPMLRLPHPHFRAELLSQPHFSRVVLQPLTRDSLTRLVGRGLDPSEARSAAERARALTGGSPLLARALLDDPSARLGDSEGAVPPGGGPFDQAVLGCLYRHEPAVRQVAQALAVLGGDASTDVVAHVLGVAAESVVRATHILRVSGLVEGNAPRHPRITRAVLGDMPADARRRLHARAAELLHRRGAGPAVVAGHLVAADRAEHTWAVVPVLREAAAQALSAGRPEFAGACLRQAWRVESDEDQRADIEARLIMARWQVNPLSAEAHLPELLAAIGQRGASVSGAVSAVISLLWQGRADEAGDVLDRCASADGRDAADTALLTAMRMLLALCRPGPAADALAASGRTRGGARVPVVSPRLEALTVLYEALFPSGERGLVARAEQIIRRHNGEAGAPGLLAGPLLALLWTGRADRVAAWTDTLLGHPSARHAPVWRAIWEAIRGEALLRLGDLRGGERHARSALESITPQAWGVAVAGPLGTLVVCATEAGRLDEAETWLAHPMPDGVFRTPLGAHYLAARGRYHLAAGRAGAAGEDIERCADLMGRWRLHAAGLVPWRIELARVRLESGREAEAAGLLREQLADEGRLDERTRGRALRLLAGTAGHDRVEGLLSEAVDVLQAAGDKVELARALGDLGRALRRAGDSVRPHPLLRRAHQLALEAGAMALANELMWAGPAPGAVPVREVAGRGQEPGDPGREASRVGHGLSEAELRVAALAALGHTNRQISSKLFITVSTVEQHLTRAYRKLGVKRRADLPAELVAHAEEASGAEEAADASEAV</sequence>
<accession>A0A1W7CUJ1</accession>
<dbReference type="PANTHER" id="PTHR16305:SF35">
    <property type="entry name" value="TRANSCRIPTIONAL ACTIVATOR DOMAIN"/>
    <property type="match status" value="1"/>
</dbReference>
<dbReference type="GO" id="GO:0005737">
    <property type="term" value="C:cytoplasm"/>
    <property type="evidence" value="ECO:0007669"/>
    <property type="project" value="TreeGrafter"/>
</dbReference>
<dbReference type="InterPro" id="IPR027417">
    <property type="entry name" value="P-loop_NTPase"/>
</dbReference>
<evidence type="ECO:0000256" key="2">
    <source>
        <dbReference type="ARBA" id="ARBA00022840"/>
    </source>
</evidence>